<accession>W9R151</accession>
<gene>
    <name evidence="2" type="ORF">L484_005846</name>
</gene>
<keyword evidence="3" id="KW-1185">Reference proteome</keyword>
<sequence length="366" mass="40561">MFDWVMRMSLHTLYNPSSLLGLVTKDGTNFRSRRRRTNYQYVTPRVSSVLVQTDENGNSPENNKVFSSSGMAQTQRQRCQASSNHFLGQPNSIGIIGGISAFSTLIFLEKLVWWGSKCGVCPPFVVCSDSALHMKLSSFHSLKNQISEIQSGFGPVVEILRSKRVFLEQSGASCIVMPCHVSYVWHSEISEGCSLPFLHVGECVAKELSEANFKPLEVGSNVRIGVLATNAALVAGIFQDKLQNQGHTDFEKLFGLASDKTKNFIDVQGFEVVLPDKRTMEHVVIPSAEALKRGDVKGARNLLKIAVQILLMRGVNTVIIASHEMQGLLPYDDPLLQKCTDPMDALARSTIKWAKSMENMVEHTKL</sequence>
<name>W9R151_9ROSA</name>
<evidence type="ECO:0000256" key="1">
    <source>
        <dbReference type="ARBA" id="ARBA00023235"/>
    </source>
</evidence>
<dbReference type="EMBL" id="KE343533">
    <property type="protein sequence ID" value="EXB33947.1"/>
    <property type="molecule type" value="Genomic_DNA"/>
</dbReference>
<dbReference type="InterPro" id="IPR015942">
    <property type="entry name" value="Asp/Glu/hydantoin_racemase"/>
</dbReference>
<dbReference type="InterPro" id="IPR001920">
    <property type="entry name" value="Asp/Glu_race"/>
</dbReference>
<protein>
    <recommendedName>
        <fullName evidence="4">Aspartate racemase</fullName>
    </recommendedName>
</protein>
<dbReference type="PANTHER" id="PTHR21198:SF9">
    <property type="entry name" value="ASPARTATE RACEMASE"/>
    <property type="match status" value="1"/>
</dbReference>
<dbReference type="GO" id="GO:0047661">
    <property type="term" value="F:amino-acid racemase activity"/>
    <property type="evidence" value="ECO:0007669"/>
    <property type="project" value="InterPro"/>
</dbReference>
<reference evidence="3" key="1">
    <citation type="submission" date="2013-01" db="EMBL/GenBank/DDBJ databases">
        <title>Draft Genome Sequence of a Mulberry Tree, Morus notabilis C.K. Schneid.</title>
        <authorList>
            <person name="He N."/>
            <person name="Zhao S."/>
        </authorList>
    </citation>
    <scope>NUCLEOTIDE SEQUENCE</scope>
</reference>
<dbReference type="Proteomes" id="UP000030645">
    <property type="component" value="Unassembled WGS sequence"/>
</dbReference>
<proteinExistence type="predicted"/>
<dbReference type="PANTHER" id="PTHR21198">
    <property type="entry name" value="GLUTAMATE RACEMASE"/>
    <property type="match status" value="1"/>
</dbReference>
<dbReference type="Pfam" id="PF01177">
    <property type="entry name" value="Asp_Glu_race"/>
    <property type="match status" value="1"/>
</dbReference>
<dbReference type="eggNOG" id="ENOG502QU3Q">
    <property type="taxonomic scope" value="Eukaryota"/>
</dbReference>
<evidence type="ECO:0000313" key="2">
    <source>
        <dbReference type="EMBL" id="EXB33947.1"/>
    </source>
</evidence>
<dbReference type="Gene3D" id="3.40.50.1860">
    <property type="match status" value="2"/>
</dbReference>
<evidence type="ECO:0000313" key="3">
    <source>
        <dbReference type="Proteomes" id="UP000030645"/>
    </source>
</evidence>
<dbReference type="SUPFAM" id="SSF53681">
    <property type="entry name" value="Aspartate/glutamate racemase"/>
    <property type="match status" value="2"/>
</dbReference>
<evidence type="ECO:0008006" key="4">
    <source>
        <dbReference type="Google" id="ProtNLM"/>
    </source>
</evidence>
<organism evidence="2 3">
    <name type="scientific">Morus notabilis</name>
    <dbReference type="NCBI Taxonomy" id="981085"/>
    <lineage>
        <taxon>Eukaryota</taxon>
        <taxon>Viridiplantae</taxon>
        <taxon>Streptophyta</taxon>
        <taxon>Embryophyta</taxon>
        <taxon>Tracheophyta</taxon>
        <taxon>Spermatophyta</taxon>
        <taxon>Magnoliopsida</taxon>
        <taxon>eudicotyledons</taxon>
        <taxon>Gunneridae</taxon>
        <taxon>Pentapetalae</taxon>
        <taxon>rosids</taxon>
        <taxon>fabids</taxon>
        <taxon>Rosales</taxon>
        <taxon>Moraceae</taxon>
        <taxon>Moreae</taxon>
        <taxon>Morus</taxon>
    </lineage>
</organism>
<dbReference type="AlphaFoldDB" id="W9R151"/>
<dbReference type="STRING" id="981085.W9R151"/>
<keyword evidence="1" id="KW-0413">Isomerase</keyword>